<evidence type="ECO:0000256" key="3">
    <source>
        <dbReference type="ARBA" id="ARBA00022448"/>
    </source>
</evidence>
<evidence type="ECO:0000256" key="9">
    <source>
        <dbReference type="SAM" id="Phobius"/>
    </source>
</evidence>
<dbReference type="Gene3D" id="1.10.1760.20">
    <property type="match status" value="1"/>
</dbReference>
<dbReference type="Proteomes" id="UP001377337">
    <property type="component" value="Chromosome"/>
</dbReference>
<dbReference type="PIRSF" id="PIRSF037778">
    <property type="entry name" value="UCP037778_transp_RibU"/>
    <property type="match status" value="1"/>
</dbReference>
<evidence type="ECO:0000256" key="8">
    <source>
        <dbReference type="PIRNR" id="PIRNR037778"/>
    </source>
</evidence>
<sequence>MKLSFPKLKEHKSMSKTQRMTSIAILASCSMLLYYFKIPLPFFPPFLTLDLSDIPALIGAITMGPLAGILVQFVKNIVEYVLHGSYVGFPVGQFANFISGSLIAGLIGWFYFYRKKLDWTSYGISTLIFLAAMYALNYYFILPSIMSLLGLSMEEYTASFAQFNPMVKDMRTAVLFVILPFNLIKISMVYLIGIPFTFKLVRILQKRSVAI</sequence>
<feature type="transmembrane region" description="Helical" evidence="9">
    <location>
        <begin position="20"/>
        <end position="36"/>
    </location>
</feature>
<reference evidence="10 11" key="1">
    <citation type="submission" date="2024-02" db="EMBL/GenBank/DDBJ databases">
        <title>Seven novel Bacillus-like species.</title>
        <authorList>
            <person name="Liu G."/>
        </authorList>
    </citation>
    <scope>NUCLEOTIDE SEQUENCE [LARGE SCALE GENOMIC DNA]</scope>
    <source>
        <strain evidence="10 11">FJAT-52054</strain>
    </source>
</reference>
<name>A0ABZ2NID5_9BACI</name>
<keyword evidence="6 9" id="KW-1133">Transmembrane helix</keyword>
<feature type="transmembrane region" description="Helical" evidence="9">
    <location>
        <begin position="124"/>
        <end position="151"/>
    </location>
</feature>
<evidence type="ECO:0000313" key="10">
    <source>
        <dbReference type="EMBL" id="WXB97169.1"/>
    </source>
</evidence>
<evidence type="ECO:0000256" key="6">
    <source>
        <dbReference type="ARBA" id="ARBA00022989"/>
    </source>
</evidence>
<keyword evidence="7 8" id="KW-0472">Membrane</keyword>
<evidence type="ECO:0000256" key="1">
    <source>
        <dbReference type="ARBA" id="ARBA00004651"/>
    </source>
</evidence>
<evidence type="ECO:0000256" key="7">
    <source>
        <dbReference type="ARBA" id="ARBA00023136"/>
    </source>
</evidence>
<evidence type="ECO:0000256" key="5">
    <source>
        <dbReference type="ARBA" id="ARBA00022692"/>
    </source>
</evidence>
<comment type="subcellular location">
    <subcellularLocation>
        <location evidence="1">Cell membrane</location>
        <topology evidence="1">Multi-pass membrane protein</topology>
    </subcellularLocation>
</comment>
<comment type="similarity">
    <text evidence="2 8">Belongs to the prokaryotic riboflavin transporter (P-RFT) (TC 2.A.87) family.</text>
</comment>
<dbReference type="PANTHER" id="PTHR38438">
    <property type="entry name" value="RIBOFLAVIN TRANSPORTER RIBU"/>
    <property type="match status" value="1"/>
</dbReference>
<dbReference type="PANTHER" id="PTHR38438:SF1">
    <property type="entry name" value="RIBOFLAVIN TRANSPORTER RIBU"/>
    <property type="match status" value="1"/>
</dbReference>
<gene>
    <name evidence="10" type="ORF">WCV65_01235</name>
</gene>
<accession>A0ABZ2NID5</accession>
<keyword evidence="4 8" id="KW-1003">Cell membrane</keyword>
<dbReference type="InterPro" id="IPR025720">
    <property type="entry name" value="RibU"/>
</dbReference>
<protein>
    <recommendedName>
        <fullName evidence="8">Riboflavin transporter</fullName>
    </recommendedName>
</protein>
<keyword evidence="11" id="KW-1185">Reference proteome</keyword>
<dbReference type="InterPro" id="IPR024529">
    <property type="entry name" value="ECF_trnsprt_substrate-spec"/>
</dbReference>
<evidence type="ECO:0000313" key="11">
    <source>
        <dbReference type="Proteomes" id="UP001377337"/>
    </source>
</evidence>
<proteinExistence type="inferred from homology"/>
<dbReference type="RefSeq" id="WP_082883882.1">
    <property type="nucleotide sequence ID" value="NZ_CP147407.1"/>
</dbReference>
<keyword evidence="3 8" id="KW-0813">Transport</keyword>
<dbReference type="EMBL" id="CP147407">
    <property type="protein sequence ID" value="WXB97169.1"/>
    <property type="molecule type" value="Genomic_DNA"/>
</dbReference>
<comment type="function">
    <text evidence="8">Probably a riboflavin-binding protein that interacts with the energy-coupling factor (ECF) ABC-transporter complex.</text>
</comment>
<dbReference type="Pfam" id="PF12822">
    <property type="entry name" value="ECF_trnsprt"/>
    <property type="match status" value="1"/>
</dbReference>
<evidence type="ECO:0000256" key="2">
    <source>
        <dbReference type="ARBA" id="ARBA00005540"/>
    </source>
</evidence>
<feature type="transmembrane region" description="Helical" evidence="9">
    <location>
        <begin position="86"/>
        <end position="112"/>
    </location>
</feature>
<evidence type="ECO:0000256" key="4">
    <source>
        <dbReference type="ARBA" id="ARBA00022475"/>
    </source>
</evidence>
<feature type="transmembrane region" description="Helical" evidence="9">
    <location>
        <begin position="172"/>
        <end position="198"/>
    </location>
</feature>
<organism evidence="10 11">
    <name type="scientific">Metabacillus sediminis</name>
    <dbReference type="NCBI Taxonomy" id="3117746"/>
    <lineage>
        <taxon>Bacteria</taxon>
        <taxon>Bacillati</taxon>
        <taxon>Bacillota</taxon>
        <taxon>Bacilli</taxon>
        <taxon>Bacillales</taxon>
        <taxon>Bacillaceae</taxon>
        <taxon>Metabacillus</taxon>
    </lineage>
</organism>
<keyword evidence="5 9" id="KW-0812">Transmembrane</keyword>